<gene>
    <name evidence="2" type="ORF">LCGC14_0865680</name>
</gene>
<comment type="caution">
    <text evidence="2">The sequence shown here is derived from an EMBL/GenBank/DDBJ whole genome shotgun (WGS) entry which is preliminary data.</text>
</comment>
<name>A0A0F9SD86_9ZZZZ</name>
<protein>
    <recommendedName>
        <fullName evidence="3">Large polyvalent protein associated domain-containing protein</fullName>
    </recommendedName>
</protein>
<evidence type="ECO:0008006" key="3">
    <source>
        <dbReference type="Google" id="ProtNLM"/>
    </source>
</evidence>
<evidence type="ECO:0000313" key="2">
    <source>
        <dbReference type="EMBL" id="KKN27343.1"/>
    </source>
</evidence>
<sequence length="1369" mass="150104">MSALDDLFKEAEDTEKKDLQAAGLDDQYSLWRESMPNERVPNDVVLDAFLWGNDMESAAQDGRLSVSTGGAESVLGVDIPTPDPEGEETPSETPGDISKGDADGPDELKIVEGMWQPPKEAQAENYIEPTTKEIIKTPEWAGDAEIFYKFMGEPELPDYYENVSEWAKGQLSGFNWNLLVTFAISGKIMSSNDPKTALAFLNLMNMYDHSDGGWAEFGSGLVGMATDPSTYFGLAVGGLAAKGAAKAAAKTGLKRMIQGALVGGSAGIAEGGAIGGGFTLARQKIEKEAGAREEVNYGQVAIGTAIGSGAGLLLAGGGGALVGRYADKFAAATEKAMADSLGGKVRTIADLSEEQLLETLQAMQRAAGRAGVRDDAAEMALKILEGKDVPRNKNGSIDIDAVIEKIISTEIPEIKTADVVEFPGSKVPLTESQKLARRIIEMDELQAGGIVTKTVSRPGSIITTNQGKGRYELVGRTKNGWYRAIHKRTGEEINIRRKEFDVVEVSPKPEFAGPMSLDPFGETAAKVMAMAEDISSSKLKEVNITHREQLAIVDDLKKLGVDITQKKLATHWTAAEMLFLRNTYDAQANGIADMARILSSEMSLGSRLVDKDLARFNQAHAQFVATRDLFFGVSGNAARQLNILRSRPTGEVYQFSQSLLDSINMQGGRTNTERAIKLMAEFVRRGDVGESTTKNISKVSNTIWGTQWSAAVLNARYNMMLSSWRTHFYNFSGNSASGVYHHLMVTPFAGAINNLTYASRLAFTKIPGVPQKYLPDPAERFTTAIWGIELKAHLSSAMDSLTLAKEIAMGRDIGEGKVWNELGLRYNVINVPNSAFAKLGTTPVRLLEAGDAFFKNQYYNSKMHGSAARKARYEEIHAGEDFQKRFEWWLENPDATMEKEAREFAAKMTYTNDPNIYGGIFATLAKGMQTMQSKSLAFNALVPFVRTPANLLSFSMEMTGMNILTSPSTTYRAIMGNNPLERQEALARITVAVGLWYTIGELHKEGKITGAGPRNWEEVEAWKAAGWQQNSELVWGVWVDTSRADPAGRSINLIATVFDYMALNPLEQADSMMGWIGTGLLYTADNIIDESYLSTVTDFIAAIQSKETSRTRSISASTINSVLVPNLLRDIRRPTDEVIRSSASVNALDQVIKQMKNATPWVSDTIAPNRDWKGDPKHYYGNAYVRGLVPFNMRDPDDADPASMAIAYARIGPSMPDKRIAMPGGAGNFIDLFAMDNGDGFVYDKYVEFVGKARHEAVNIAMNDSRWQKLVDTNNIGPGSDGDTILREALAIGSQLGRTRMLEFLIDHHGKNSLFKRQNGDTVMIHHTFSVDQYAETLLAVRQENIPVPDELPQYDLRERREGPEFFKP</sequence>
<evidence type="ECO:0000256" key="1">
    <source>
        <dbReference type="SAM" id="MobiDB-lite"/>
    </source>
</evidence>
<dbReference type="EMBL" id="LAZR01002646">
    <property type="protein sequence ID" value="KKN27343.1"/>
    <property type="molecule type" value="Genomic_DNA"/>
</dbReference>
<feature type="region of interest" description="Disordered" evidence="1">
    <location>
        <begin position="1"/>
        <end position="20"/>
    </location>
</feature>
<accession>A0A0F9SD86</accession>
<feature type="compositionally biased region" description="Basic and acidic residues" evidence="1">
    <location>
        <begin position="1"/>
        <end position="19"/>
    </location>
</feature>
<organism evidence="2">
    <name type="scientific">marine sediment metagenome</name>
    <dbReference type="NCBI Taxonomy" id="412755"/>
    <lineage>
        <taxon>unclassified sequences</taxon>
        <taxon>metagenomes</taxon>
        <taxon>ecological metagenomes</taxon>
    </lineage>
</organism>
<feature type="region of interest" description="Disordered" evidence="1">
    <location>
        <begin position="67"/>
        <end position="105"/>
    </location>
</feature>
<proteinExistence type="predicted"/>
<reference evidence="2" key="1">
    <citation type="journal article" date="2015" name="Nature">
        <title>Complex archaea that bridge the gap between prokaryotes and eukaryotes.</title>
        <authorList>
            <person name="Spang A."/>
            <person name="Saw J.H."/>
            <person name="Jorgensen S.L."/>
            <person name="Zaremba-Niedzwiedzka K."/>
            <person name="Martijn J."/>
            <person name="Lind A.E."/>
            <person name="van Eijk R."/>
            <person name="Schleper C."/>
            <person name="Guy L."/>
            <person name="Ettema T.J."/>
        </authorList>
    </citation>
    <scope>NUCLEOTIDE SEQUENCE</scope>
</reference>